<dbReference type="GO" id="GO:0005391">
    <property type="term" value="F:P-type sodium:potassium-exchanging transporter activity"/>
    <property type="evidence" value="ECO:0007669"/>
    <property type="project" value="TreeGrafter"/>
</dbReference>
<evidence type="ECO:0000313" key="7">
    <source>
        <dbReference type="Proteomes" id="UP000682733"/>
    </source>
</evidence>
<accession>A0A8S2SI33</accession>
<feature type="transmembrane region" description="Helical" evidence="3">
    <location>
        <begin position="76"/>
        <end position="94"/>
    </location>
</feature>
<feature type="domain" description="Cation-transporting P-type ATPase N-terminal" evidence="4">
    <location>
        <begin position="18"/>
        <end position="92"/>
    </location>
</feature>
<dbReference type="Pfam" id="PF00690">
    <property type="entry name" value="Cation_ATPase_N"/>
    <property type="match status" value="1"/>
</dbReference>
<dbReference type="InterPro" id="IPR050510">
    <property type="entry name" value="Cation_transp_ATPase_P-type"/>
</dbReference>
<proteinExistence type="predicted"/>
<organism evidence="6 7">
    <name type="scientific">Didymodactylos carnosus</name>
    <dbReference type="NCBI Taxonomy" id="1234261"/>
    <lineage>
        <taxon>Eukaryota</taxon>
        <taxon>Metazoa</taxon>
        <taxon>Spiralia</taxon>
        <taxon>Gnathifera</taxon>
        <taxon>Rotifera</taxon>
        <taxon>Eurotatoria</taxon>
        <taxon>Bdelloidea</taxon>
        <taxon>Philodinida</taxon>
        <taxon>Philodinidae</taxon>
        <taxon>Didymodactylos</taxon>
    </lineage>
</organism>
<comment type="caution">
    <text evidence="6">The sequence shown here is derived from an EMBL/GenBank/DDBJ whole genome shotgun (WGS) entry which is preliminary data.</text>
</comment>
<dbReference type="InterPro" id="IPR004014">
    <property type="entry name" value="ATPase_P-typ_cation-transptr_N"/>
</dbReference>
<dbReference type="EMBL" id="CAJOBA010049432">
    <property type="protein sequence ID" value="CAF4223706.1"/>
    <property type="molecule type" value="Genomic_DNA"/>
</dbReference>
<dbReference type="SMART" id="SM00831">
    <property type="entry name" value="Cation_ATPase_N"/>
    <property type="match status" value="1"/>
</dbReference>
<keyword evidence="3" id="KW-1133">Transmembrane helix</keyword>
<evidence type="ECO:0000313" key="6">
    <source>
        <dbReference type="EMBL" id="CAF4223706.1"/>
    </source>
</evidence>
<dbReference type="GO" id="GO:0036376">
    <property type="term" value="P:sodium ion export across plasma membrane"/>
    <property type="evidence" value="ECO:0007669"/>
    <property type="project" value="TreeGrafter"/>
</dbReference>
<evidence type="ECO:0000256" key="1">
    <source>
        <dbReference type="ARBA" id="ARBA00004651"/>
    </source>
</evidence>
<dbReference type="PANTHER" id="PTHR43294">
    <property type="entry name" value="SODIUM/POTASSIUM-TRANSPORTING ATPASE SUBUNIT ALPHA"/>
    <property type="match status" value="1"/>
</dbReference>
<dbReference type="Proteomes" id="UP000682733">
    <property type="component" value="Unassembled WGS sequence"/>
</dbReference>
<name>A0A8S2SI33_9BILA</name>
<protein>
    <recommendedName>
        <fullName evidence="4">Cation-transporting P-type ATPase N-terminal domain-containing protein</fullName>
    </recommendedName>
</protein>
<keyword evidence="3" id="KW-0812">Transmembrane</keyword>
<dbReference type="Gene3D" id="2.70.150.10">
    <property type="entry name" value="Calcium-transporting ATPase, cytoplasmic transduction domain A"/>
    <property type="match status" value="1"/>
</dbReference>
<evidence type="ECO:0000259" key="4">
    <source>
        <dbReference type="SMART" id="SM00831"/>
    </source>
</evidence>
<dbReference type="GO" id="GO:0005886">
    <property type="term" value="C:plasma membrane"/>
    <property type="evidence" value="ECO:0007669"/>
    <property type="project" value="UniProtKB-SubCell"/>
</dbReference>
<evidence type="ECO:0000313" key="5">
    <source>
        <dbReference type="EMBL" id="CAF1423943.1"/>
    </source>
</evidence>
<evidence type="ECO:0000256" key="3">
    <source>
        <dbReference type="SAM" id="Phobius"/>
    </source>
</evidence>
<dbReference type="Gene3D" id="1.20.1110.10">
    <property type="entry name" value="Calcium-transporting ATPase, transmembrane domain"/>
    <property type="match status" value="1"/>
</dbReference>
<keyword evidence="3" id="KW-0472">Membrane</keyword>
<keyword evidence="2" id="KW-1003">Cell membrane</keyword>
<dbReference type="Proteomes" id="UP000677228">
    <property type="component" value="Unassembled WGS sequence"/>
</dbReference>
<dbReference type="EMBL" id="CAJNOK010027662">
    <property type="protein sequence ID" value="CAF1423943.1"/>
    <property type="molecule type" value="Genomic_DNA"/>
</dbReference>
<evidence type="ECO:0000256" key="2">
    <source>
        <dbReference type="ARBA" id="ARBA00022475"/>
    </source>
</evidence>
<dbReference type="SUPFAM" id="SSF81665">
    <property type="entry name" value="Calcium ATPase, transmembrane domain M"/>
    <property type="match status" value="1"/>
</dbReference>
<dbReference type="InterPro" id="IPR023298">
    <property type="entry name" value="ATPase_P-typ_TM_dom_sf"/>
</dbReference>
<sequence length="115" mass="13222">MIYCKVMCVTYKFESLRDEHKLSLEELYRKLETDLDSGLSDSKAAEILIRNGPNVLSTPKTTPQCIIFFKQMFSGFSLLLWLAAILCFIVHGIIAHSTTTYDEATHDNVRLLWYV</sequence>
<dbReference type="GO" id="GO:1990573">
    <property type="term" value="P:potassium ion import across plasma membrane"/>
    <property type="evidence" value="ECO:0007669"/>
    <property type="project" value="TreeGrafter"/>
</dbReference>
<gene>
    <name evidence="5" type="ORF">OVA965_LOCUS33787</name>
    <name evidence="6" type="ORF">TMI583_LOCUS34687</name>
</gene>
<dbReference type="GO" id="GO:0030007">
    <property type="term" value="P:intracellular potassium ion homeostasis"/>
    <property type="evidence" value="ECO:0007669"/>
    <property type="project" value="TreeGrafter"/>
</dbReference>
<dbReference type="AlphaFoldDB" id="A0A8S2SI33"/>
<dbReference type="PANTHER" id="PTHR43294:SF21">
    <property type="entry name" value="CATION TRANSPORTING ATPASE"/>
    <property type="match status" value="1"/>
</dbReference>
<reference evidence="6" key="1">
    <citation type="submission" date="2021-02" db="EMBL/GenBank/DDBJ databases">
        <authorList>
            <person name="Nowell W R."/>
        </authorList>
    </citation>
    <scope>NUCLEOTIDE SEQUENCE</scope>
</reference>
<dbReference type="GO" id="GO:0006883">
    <property type="term" value="P:intracellular sodium ion homeostasis"/>
    <property type="evidence" value="ECO:0007669"/>
    <property type="project" value="TreeGrafter"/>
</dbReference>
<dbReference type="GO" id="GO:1902600">
    <property type="term" value="P:proton transmembrane transport"/>
    <property type="evidence" value="ECO:0007669"/>
    <property type="project" value="TreeGrafter"/>
</dbReference>
<comment type="subcellular location">
    <subcellularLocation>
        <location evidence="1">Cell membrane</location>
        <topology evidence="1">Multi-pass membrane protein</topology>
    </subcellularLocation>
</comment>